<evidence type="ECO:0000313" key="3">
    <source>
        <dbReference type="Proteomes" id="UP001430848"/>
    </source>
</evidence>
<protein>
    <submittedName>
        <fullName evidence="2">Uncharacterized protein</fullName>
    </submittedName>
</protein>
<proteinExistence type="predicted"/>
<accession>A0ABR1NT49</accession>
<gene>
    <name evidence="2" type="ORF">SLS63_011801</name>
</gene>
<keyword evidence="3" id="KW-1185">Reference proteome</keyword>
<evidence type="ECO:0000313" key="2">
    <source>
        <dbReference type="EMBL" id="KAK7714399.1"/>
    </source>
</evidence>
<comment type="caution">
    <text evidence="2">The sequence shown here is derived from an EMBL/GenBank/DDBJ whole genome shotgun (WGS) entry which is preliminary data.</text>
</comment>
<dbReference type="Proteomes" id="UP001430848">
    <property type="component" value="Unassembled WGS sequence"/>
</dbReference>
<dbReference type="EMBL" id="JAKNSF020000118">
    <property type="protein sequence ID" value="KAK7714399.1"/>
    <property type="molecule type" value="Genomic_DNA"/>
</dbReference>
<name>A0ABR1NT49_DIAER</name>
<feature type="coiled-coil region" evidence="1">
    <location>
        <begin position="54"/>
        <end position="95"/>
    </location>
</feature>
<sequence length="181" mass="20818">MPPRSSVTAFDLGYRSGNSRRFLDQVDMGINMGGLVRPNMQALTAEQIQQQRLLATLRLNHETTELDLNDLMDEEKELRNTLHKLQQNLANHIEVMEDAWERRYISVAVGYQLTIKNLRIELAVRFRDLNQKAMNVLDVIKKTHQKLSAIEFDIVRTEVRLHVIQSQLRPVSTLSDALNGA</sequence>
<organism evidence="2 3">
    <name type="scientific">Diaporthe eres</name>
    <name type="common">Phomopsis oblonga</name>
    <dbReference type="NCBI Taxonomy" id="83184"/>
    <lineage>
        <taxon>Eukaryota</taxon>
        <taxon>Fungi</taxon>
        <taxon>Dikarya</taxon>
        <taxon>Ascomycota</taxon>
        <taxon>Pezizomycotina</taxon>
        <taxon>Sordariomycetes</taxon>
        <taxon>Sordariomycetidae</taxon>
        <taxon>Diaporthales</taxon>
        <taxon>Diaporthaceae</taxon>
        <taxon>Diaporthe</taxon>
        <taxon>Diaporthe eres species complex</taxon>
    </lineage>
</organism>
<keyword evidence="1" id="KW-0175">Coiled coil</keyword>
<evidence type="ECO:0000256" key="1">
    <source>
        <dbReference type="SAM" id="Coils"/>
    </source>
</evidence>
<reference evidence="2 3" key="1">
    <citation type="submission" date="2024-02" db="EMBL/GenBank/DDBJ databases">
        <title>De novo assembly and annotation of 12 fungi associated with fruit tree decline syndrome in Ontario, Canada.</title>
        <authorList>
            <person name="Sulman M."/>
            <person name="Ellouze W."/>
            <person name="Ilyukhin E."/>
        </authorList>
    </citation>
    <scope>NUCLEOTIDE SEQUENCE [LARGE SCALE GENOMIC DNA]</scope>
    <source>
        <strain evidence="2 3">M169</strain>
    </source>
</reference>